<dbReference type="EMBL" id="JAGSOV010000046">
    <property type="protein sequence ID" value="MCO1657747.1"/>
    <property type="molecule type" value="Genomic_DNA"/>
</dbReference>
<evidence type="ECO:0000313" key="2">
    <source>
        <dbReference type="EMBL" id="MCO1657747.1"/>
    </source>
</evidence>
<comment type="caution">
    <text evidence="2">The sequence shown here is derived from an EMBL/GenBank/DDBJ whole genome shotgun (WGS) entry which is preliminary data.</text>
</comment>
<keyword evidence="3" id="KW-1185">Reference proteome</keyword>
<dbReference type="Proteomes" id="UP001165283">
    <property type="component" value="Unassembled WGS sequence"/>
</dbReference>
<name>A0ABT1A413_9PSEU</name>
<organism evidence="2 3">
    <name type="scientific">Pseudonocardia humida</name>
    <dbReference type="NCBI Taxonomy" id="2800819"/>
    <lineage>
        <taxon>Bacteria</taxon>
        <taxon>Bacillati</taxon>
        <taxon>Actinomycetota</taxon>
        <taxon>Actinomycetes</taxon>
        <taxon>Pseudonocardiales</taxon>
        <taxon>Pseudonocardiaceae</taxon>
        <taxon>Pseudonocardia</taxon>
    </lineage>
</organism>
<feature type="compositionally biased region" description="Basic and acidic residues" evidence="1">
    <location>
        <begin position="31"/>
        <end position="40"/>
    </location>
</feature>
<sequence length="67" mass="7250">MTGLIIVALLVVVALAAPRYGADSHTSDSWTGERRGERAMPRSRATIRGDLTTAWSALVRRTGRARA</sequence>
<protein>
    <recommendedName>
        <fullName evidence="4">Secreted protein</fullName>
    </recommendedName>
</protein>
<dbReference type="RefSeq" id="WP_252441394.1">
    <property type="nucleotide sequence ID" value="NZ_JAGSOV010000046.1"/>
</dbReference>
<proteinExistence type="predicted"/>
<accession>A0ABT1A413</accession>
<evidence type="ECO:0000256" key="1">
    <source>
        <dbReference type="SAM" id="MobiDB-lite"/>
    </source>
</evidence>
<evidence type="ECO:0000313" key="3">
    <source>
        <dbReference type="Proteomes" id="UP001165283"/>
    </source>
</evidence>
<gene>
    <name evidence="2" type="ORF">KDL28_22040</name>
</gene>
<evidence type="ECO:0008006" key="4">
    <source>
        <dbReference type="Google" id="ProtNLM"/>
    </source>
</evidence>
<feature type="region of interest" description="Disordered" evidence="1">
    <location>
        <begin position="21"/>
        <end position="41"/>
    </location>
</feature>
<reference evidence="2" key="1">
    <citation type="submission" date="2021-04" db="EMBL/GenBank/DDBJ databases">
        <title>Pseudonocardia sp. nov., isolated from sandy soil of mangrove forest.</title>
        <authorList>
            <person name="Zan Z."/>
            <person name="Huang R."/>
            <person name="Liu W."/>
        </authorList>
    </citation>
    <scope>NUCLEOTIDE SEQUENCE</scope>
    <source>
        <strain evidence="2">S2-4</strain>
    </source>
</reference>